<feature type="binding site" evidence="7">
    <location>
        <position position="234"/>
    </location>
    <ligand>
        <name>substrate</name>
    </ligand>
</feature>
<keyword evidence="5 7" id="KW-0520">NAD</keyword>
<comment type="function">
    <text evidence="7">Catalyzes the conversion of lactate to pyruvate.</text>
</comment>
<keyword evidence="4 7" id="KW-0560">Oxidoreductase</keyword>
<gene>
    <name evidence="7" type="primary">ldh</name>
    <name evidence="12" type="ORF">HMPREF1863_01805</name>
</gene>
<comment type="catalytic activity">
    <reaction evidence="6 7">
        <text>(S)-lactate + NAD(+) = pyruvate + NADH + H(+)</text>
        <dbReference type="Rhea" id="RHEA:23444"/>
        <dbReference type="ChEBI" id="CHEBI:15361"/>
        <dbReference type="ChEBI" id="CHEBI:15378"/>
        <dbReference type="ChEBI" id="CHEBI:16651"/>
        <dbReference type="ChEBI" id="CHEBI:57540"/>
        <dbReference type="ChEBI" id="CHEBI:57945"/>
        <dbReference type="EC" id="1.1.1.27"/>
    </reaction>
</comment>
<dbReference type="InterPro" id="IPR018177">
    <property type="entry name" value="L-lactate_DH_AS"/>
</dbReference>
<dbReference type="PRINTS" id="PR00086">
    <property type="entry name" value="LLDHDRGNASE"/>
</dbReference>
<feature type="domain" description="Lactate/malate dehydrogenase N-terminal" evidence="10">
    <location>
        <begin position="10"/>
        <end position="146"/>
    </location>
</feature>
<dbReference type="GO" id="GO:0004459">
    <property type="term" value="F:L-lactate dehydrogenase (NAD+) activity"/>
    <property type="evidence" value="ECO:0007669"/>
    <property type="project" value="UniProtKB-UniRule"/>
</dbReference>
<keyword evidence="13" id="KW-1185">Reference proteome</keyword>
<evidence type="ECO:0000259" key="11">
    <source>
        <dbReference type="Pfam" id="PF02866"/>
    </source>
</evidence>
<comment type="subcellular location">
    <subcellularLocation>
        <location evidence="7">Cytoplasm</location>
    </subcellularLocation>
</comment>
<evidence type="ECO:0000256" key="5">
    <source>
        <dbReference type="ARBA" id="ARBA00023027"/>
    </source>
</evidence>
<dbReference type="HAMAP" id="MF_00488">
    <property type="entry name" value="Lactate_dehydrog"/>
    <property type="match status" value="1"/>
</dbReference>
<reference evidence="13" key="1">
    <citation type="submission" date="2016-01" db="EMBL/GenBank/DDBJ databases">
        <authorList>
            <person name="Mitreva M."/>
            <person name="Pepin K.H."/>
            <person name="Mihindukulasuriya K.A."/>
            <person name="Fulton R."/>
            <person name="Fronick C."/>
            <person name="O'Laughlin M."/>
            <person name="Miner T."/>
            <person name="Herter B."/>
            <person name="Rosa B.A."/>
            <person name="Cordes M."/>
            <person name="Tomlinson C."/>
            <person name="Wollam A."/>
            <person name="Palsikar V.B."/>
            <person name="Mardis E.R."/>
            <person name="Wilson R.K."/>
        </authorList>
    </citation>
    <scope>NUCLEOTIDE SEQUENCE [LARGE SCALE GENOMIC DNA]</scope>
    <source>
        <strain evidence="13">DNF00729</strain>
    </source>
</reference>
<dbReference type="PROSITE" id="PS00064">
    <property type="entry name" value="L_LDH"/>
    <property type="match status" value="1"/>
</dbReference>
<feature type="binding site" evidence="7">
    <location>
        <begin position="153"/>
        <end position="156"/>
    </location>
    <ligand>
        <name>substrate</name>
    </ligand>
</feature>
<dbReference type="InterPro" id="IPR036291">
    <property type="entry name" value="NAD(P)-bd_dom_sf"/>
</dbReference>
<evidence type="ECO:0000256" key="3">
    <source>
        <dbReference type="ARBA" id="ARBA00012967"/>
    </source>
</evidence>
<feature type="binding site" evidence="7">
    <location>
        <position position="70"/>
    </location>
    <ligand>
        <name>NAD(+)</name>
        <dbReference type="ChEBI" id="CHEBI:57540"/>
    </ligand>
</feature>
<feature type="active site" description="Proton acceptor" evidence="7 8">
    <location>
        <position position="180"/>
    </location>
</feature>
<evidence type="ECO:0000313" key="13">
    <source>
        <dbReference type="Proteomes" id="UP000070442"/>
    </source>
</evidence>
<comment type="subunit">
    <text evidence="7">Homotetramer.</text>
</comment>
<evidence type="ECO:0000256" key="2">
    <source>
        <dbReference type="ARBA" id="ARBA00006054"/>
    </source>
</evidence>
<dbReference type="AlphaFoldDB" id="A0A134AB00"/>
<dbReference type="Pfam" id="PF02866">
    <property type="entry name" value="Ldh_1_C"/>
    <property type="match status" value="1"/>
</dbReference>
<dbReference type="InterPro" id="IPR022383">
    <property type="entry name" value="Lactate/malate_DH_C"/>
</dbReference>
<feature type="binding site" evidence="7 9">
    <location>
        <position position="40"/>
    </location>
    <ligand>
        <name>NAD(+)</name>
        <dbReference type="ChEBI" id="CHEBI:57540"/>
    </ligand>
</feature>
<feature type="binding site" evidence="7">
    <location>
        <begin position="123"/>
        <end position="125"/>
    </location>
    <ligand>
        <name>NAD(+)</name>
        <dbReference type="ChEBI" id="CHEBI:57540"/>
    </ligand>
</feature>
<evidence type="ECO:0000256" key="9">
    <source>
        <dbReference type="PIRSR" id="PIRSR000102-3"/>
    </source>
</evidence>
<feature type="binding site" evidence="7">
    <location>
        <position position="87"/>
    </location>
    <ligand>
        <name>substrate</name>
    </ligand>
</feature>
<dbReference type="UniPathway" id="UPA00554">
    <property type="reaction ID" value="UER00611"/>
</dbReference>
<evidence type="ECO:0000313" key="12">
    <source>
        <dbReference type="EMBL" id="KXB64886.1"/>
    </source>
</evidence>
<comment type="pathway">
    <text evidence="1 7">Fermentation; pyruvate fermentation to lactate; (S)-lactate from pyruvate: step 1/1.</text>
</comment>
<sequence length="321" mass="35013">MTMIQNPNAKVILVGDGSVGSSFAFAMTLKGLGRELGIIDVNSNKARGDAMDLTAALTYNSAKRIYAAEYSDCADADIIVITAGAPQKPGETRLDLVHKNLAIIKDVVEQIMESGFNGIFLVAANPVDILTYAVLKISGFPKERVISSGTSLDSARFSDEIARYLNLDARDVYANIMGEHGDTSFPVWSNASVGGRHIDLWLAERTDDVEAAKEKIYTDVRDKAYRIIDTKGATYYGVATVLAKICRIIIEDSHSIITLGAYMDGEYGCNDIYLGTPCVLSRSGIQKIIEVPLTDEEKEKMQISYKAVKEVQDEGMARLGF</sequence>
<feature type="binding site" evidence="9">
    <location>
        <begin position="15"/>
        <end position="20"/>
    </location>
    <ligand>
        <name>NAD(+)</name>
        <dbReference type="ChEBI" id="CHEBI:57540"/>
    </ligand>
</feature>
<dbReference type="Gene3D" id="3.40.50.720">
    <property type="entry name" value="NAD(P)-binding Rossmann-like Domain"/>
    <property type="match status" value="1"/>
</dbReference>
<feature type="binding site" evidence="7">
    <location>
        <begin position="125"/>
        <end position="128"/>
    </location>
    <ligand>
        <name>substrate</name>
    </ligand>
</feature>
<name>A0A134AB00_9FIRM</name>
<organism evidence="12 13">
    <name type="scientific">Aedoeadaptatus coxii</name>
    <dbReference type="NCBI Taxonomy" id="755172"/>
    <lineage>
        <taxon>Bacteria</taxon>
        <taxon>Bacillati</taxon>
        <taxon>Bacillota</taxon>
        <taxon>Tissierellia</taxon>
        <taxon>Tissierellales</taxon>
        <taxon>Peptoniphilaceae</taxon>
        <taxon>Aedoeadaptatus</taxon>
    </lineage>
</organism>
<evidence type="ECO:0000256" key="4">
    <source>
        <dbReference type="ARBA" id="ARBA00023002"/>
    </source>
</evidence>
<feature type="binding site" evidence="7">
    <location>
        <position position="19"/>
    </location>
    <ligand>
        <name>NAD(+)</name>
        <dbReference type="ChEBI" id="CHEBI:57540"/>
    </ligand>
</feature>
<keyword evidence="7" id="KW-0597">Phosphoprotein</keyword>
<dbReference type="InterPro" id="IPR011304">
    <property type="entry name" value="L-lactate_DH"/>
</dbReference>
<evidence type="ECO:0000256" key="6">
    <source>
        <dbReference type="ARBA" id="ARBA00049258"/>
    </source>
</evidence>
<dbReference type="InterPro" id="IPR001557">
    <property type="entry name" value="L-lactate/malate_DH"/>
</dbReference>
<dbReference type="PATRIC" id="fig|755172.3.peg.1761"/>
<evidence type="ECO:0000259" key="10">
    <source>
        <dbReference type="Pfam" id="PF00056"/>
    </source>
</evidence>
<keyword evidence="7" id="KW-0963">Cytoplasm</keyword>
<dbReference type="PANTHER" id="PTHR43128">
    <property type="entry name" value="L-2-HYDROXYCARBOXYLATE DEHYDROGENASE (NAD(P)(+))"/>
    <property type="match status" value="1"/>
</dbReference>
<dbReference type="NCBIfam" id="TIGR01771">
    <property type="entry name" value="L-LDH-NAD"/>
    <property type="match status" value="1"/>
</dbReference>
<dbReference type="Gene3D" id="3.90.110.10">
    <property type="entry name" value="Lactate dehydrogenase/glycoside hydrolase, family 4, C-terminal"/>
    <property type="match status" value="1"/>
</dbReference>
<evidence type="ECO:0000256" key="7">
    <source>
        <dbReference type="HAMAP-Rule" id="MF_00488"/>
    </source>
</evidence>
<evidence type="ECO:0000256" key="1">
    <source>
        <dbReference type="ARBA" id="ARBA00004843"/>
    </source>
</evidence>
<dbReference type="PANTHER" id="PTHR43128:SF16">
    <property type="entry name" value="L-LACTATE DEHYDROGENASE"/>
    <property type="match status" value="1"/>
</dbReference>
<dbReference type="SUPFAM" id="SSF51735">
    <property type="entry name" value="NAD(P)-binding Rossmann-fold domains"/>
    <property type="match status" value="1"/>
</dbReference>
<feature type="binding site" evidence="7">
    <location>
        <position position="93"/>
    </location>
    <ligand>
        <name>substrate</name>
    </ligand>
</feature>
<dbReference type="STRING" id="755172.HMPREF1863_01805"/>
<comment type="caution">
    <text evidence="12">The sequence shown here is derived from an EMBL/GenBank/DDBJ whole genome shotgun (WGS) entry which is preliminary data.</text>
</comment>
<accession>A0A134AB00</accession>
<dbReference type="SUPFAM" id="SSF56327">
    <property type="entry name" value="LDH C-terminal domain-like"/>
    <property type="match status" value="1"/>
</dbReference>
<dbReference type="Pfam" id="PF00056">
    <property type="entry name" value="Ldh_1_N"/>
    <property type="match status" value="1"/>
</dbReference>
<dbReference type="GO" id="GO:0006089">
    <property type="term" value="P:lactate metabolic process"/>
    <property type="evidence" value="ECO:0007669"/>
    <property type="project" value="TreeGrafter"/>
</dbReference>
<feature type="domain" description="Lactate/malate dehydrogenase C-terminal" evidence="11">
    <location>
        <begin position="150"/>
        <end position="317"/>
    </location>
</feature>
<dbReference type="EC" id="1.1.1.27" evidence="3 7"/>
<proteinExistence type="inferred from homology"/>
<dbReference type="Proteomes" id="UP000070442">
    <property type="component" value="Unassembled WGS sequence"/>
</dbReference>
<dbReference type="CDD" id="cd05291">
    <property type="entry name" value="HicDH_like"/>
    <property type="match status" value="1"/>
</dbReference>
<comment type="similarity">
    <text evidence="2 7">Belongs to the LDH/MDH superfamily. LDH family.</text>
</comment>
<feature type="binding site" evidence="9">
    <location>
        <position position="100"/>
    </location>
    <ligand>
        <name>NAD(+)</name>
        <dbReference type="ChEBI" id="CHEBI:57540"/>
    </ligand>
</feature>
<feature type="binding site" evidence="7">
    <location>
        <position position="148"/>
    </location>
    <ligand>
        <name>NAD(+)</name>
        <dbReference type="ChEBI" id="CHEBI:57540"/>
    </ligand>
</feature>
<dbReference type="GO" id="GO:0006096">
    <property type="term" value="P:glycolytic process"/>
    <property type="evidence" value="ECO:0007669"/>
    <property type="project" value="UniProtKB-UniRule"/>
</dbReference>
<dbReference type="NCBIfam" id="NF000824">
    <property type="entry name" value="PRK00066.1"/>
    <property type="match status" value="1"/>
</dbReference>
<feature type="modified residue" description="Phosphotyrosine" evidence="7">
    <location>
        <position position="225"/>
    </location>
</feature>
<dbReference type="GO" id="GO:0005737">
    <property type="term" value="C:cytoplasm"/>
    <property type="evidence" value="ECO:0007669"/>
    <property type="project" value="UniProtKB-SubCell"/>
</dbReference>
<feature type="binding site" evidence="7">
    <location>
        <begin position="84"/>
        <end position="85"/>
    </location>
    <ligand>
        <name>NAD(+)</name>
        <dbReference type="ChEBI" id="CHEBI:57540"/>
    </ligand>
</feature>
<dbReference type="InterPro" id="IPR015955">
    <property type="entry name" value="Lactate_DH/Glyco_Ohase_4_C"/>
</dbReference>
<dbReference type="EMBL" id="LSDG01000046">
    <property type="protein sequence ID" value="KXB64886.1"/>
    <property type="molecule type" value="Genomic_DNA"/>
</dbReference>
<feature type="binding site" evidence="7">
    <location>
        <position position="45"/>
    </location>
    <ligand>
        <name>NAD(+)</name>
        <dbReference type="ChEBI" id="CHEBI:57540"/>
    </ligand>
</feature>
<comment type="caution">
    <text evidence="7">Lacks conserved residue(s) required for the propagation of feature annotation.</text>
</comment>
<dbReference type="InterPro" id="IPR001236">
    <property type="entry name" value="Lactate/malate_DH_N"/>
</dbReference>
<dbReference type="FunFam" id="3.40.50.720:FF:000018">
    <property type="entry name" value="Malate dehydrogenase"/>
    <property type="match status" value="1"/>
</dbReference>
<protein>
    <recommendedName>
        <fullName evidence="3 7">L-lactate dehydrogenase</fullName>
        <shortName evidence="7">L-LDH</shortName>
        <ecNumber evidence="3 7">1.1.1.27</ecNumber>
    </recommendedName>
</protein>
<dbReference type="PIRSF" id="PIRSF000102">
    <property type="entry name" value="Lac_mal_DH"/>
    <property type="match status" value="1"/>
</dbReference>
<evidence type="ECO:0000256" key="8">
    <source>
        <dbReference type="PIRSR" id="PIRSR000102-1"/>
    </source>
</evidence>